<proteinExistence type="predicted"/>
<reference evidence="3" key="1">
    <citation type="submission" date="2016-10" db="EMBL/GenBank/DDBJ databases">
        <authorList>
            <person name="Varghese N."/>
            <person name="Submissions S."/>
        </authorList>
    </citation>
    <scope>NUCLEOTIDE SEQUENCE [LARGE SCALE GENOMIC DNA]</scope>
    <source>
        <strain evidence="3">CGMCC 1.10119</strain>
    </source>
</reference>
<evidence type="ECO:0000256" key="1">
    <source>
        <dbReference type="SAM" id="Phobius"/>
    </source>
</evidence>
<feature type="transmembrane region" description="Helical" evidence="1">
    <location>
        <begin position="7"/>
        <end position="26"/>
    </location>
</feature>
<accession>A0A1G9X425</accession>
<protein>
    <submittedName>
        <fullName evidence="2">Uncharacterized protein</fullName>
    </submittedName>
</protein>
<dbReference type="Proteomes" id="UP000199451">
    <property type="component" value="Unassembled WGS sequence"/>
</dbReference>
<organism evidence="2 3">
    <name type="scientific">Halogranum gelatinilyticum</name>
    <dbReference type="NCBI Taxonomy" id="660521"/>
    <lineage>
        <taxon>Archaea</taxon>
        <taxon>Methanobacteriati</taxon>
        <taxon>Methanobacteriota</taxon>
        <taxon>Stenosarchaea group</taxon>
        <taxon>Halobacteria</taxon>
        <taxon>Halobacteriales</taxon>
        <taxon>Haloferacaceae</taxon>
    </lineage>
</organism>
<keyword evidence="3" id="KW-1185">Reference proteome</keyword>
<dbReference type="InterPro" id="IPR058307">
    <property type="entry name" value="DUF7994"/>
</dbReference>
<name>A0A1G9X425_9EURY</name>
<gene>
    <name evidence="2" type="ORF">SAMN04487949_2822</name>
</gene>
<feature type="transmembrane region" description="Helical" evidence="1">
    <location>
        <begin position="96"/>
        <end position="117"/>
    </location>
</feature>
<keyword evidence="1" id="KW-1133">Transmembrane helix</keyword>
<evidence type="ECO:0000313" key="2">
    <source>
        <dbReference type="EMBL" id="SDM91206.1"/>
    </source>
</evidence>
<dbReference type="STRING" id="660521.SAMN04487949_2822"/>
<evidence type="ECO:0000313" key="3">
    <source>
        <dbReference type="Proteomes" id="UP000199451"/>
    </source>
</evidence>
<keyword evidence="1" id="KW-0812">Transmembrane</keyword>
<feature type="transmembrane region" description="Helical" evidence="1">
    <location>
        <begin position="32"/>
        <end position="51"/>
    </location>
</feature>
<dbReference type="OrthoDB" id="271196at2157"/>
<keyword evidence="1" id="KW-0472">Membrane</keyword>
<dbReference type="AlphaFoldDB" id="A0A1G9X425"/>
<sequence length="135" mass="14479">MRQSSFRYLGLFDLLIVAAFTAFFGVEAFTRLLAIPAMTLAGVSALLAGTVSRITLGPVTVTWRYLAALTYALFAVILPSSFAPSVLTGTAARLDWFMLVVGLVGSLCMLYFAAAIVRDGDGFVVEEDVETVVGW</sequence>
<feature type="transmembrane region" description="Helical" evidence="1">
    <location>
        <begin position="63"/>
        <end position="84"/>
    </location>
</feature>
<dbReference type="EMBL" id="FNHL01000004">
    <property type="protein sequence ID" value="SDM91206.1"/>
    <property type="molecule type" value="Genomic_DNA"/>
</dbReference>
<dbReference type="Pfam" id="PF25957">
    <property type="entry name" value="DUF7994"/>
    <property type="match status" value="1"/>
</dbReference>
<dbReference type="RefSeq" id="WP_089698438.1">
    <property type="nucleotide sequence ID" value="NZ_FNHL01000004.1"/>
</dbReference>